<dbReference type="AlphaFoldDB" id="A0A2L1UKC4"/>
<sequence length="817" mass="95090">MRVFDFPVQDIHKNLLITKKNKAWAFYELKDEYLKLNSTIDFDHYVQRTAEYLAQEEYDYHIFLLPKPFNIKKFTETVNEKVVKGELADIGHYYFQRAGDILIDEMSLHKYSIYVAVLLNKQEEIVATDILDLTKKFIKRVSEDISMFMRMETVDKNEYPYFEELEKSFKNRSEFFKESSRVEASDIENMIYYLFHRTSDSFEVPESEYSLTEGIIKNENGYMTVQHENYTEYLCFVPISKMPTDIKYYPFMQYIREGFDFPVEVHLRYRFKSKEHNVRQIRKLKKRFKYFDQEIQVSQTVDEDETVVLASGRLGSLLNDTKKKTRKLLYATITLVISARSKEILDRRYKALQNYFENTDFEIARPLVDQLTLFHQTLPGSEVGYRYFEQVLDQNFLAQCGFDLSNEVGNHVGMVLGKVITGRKLSSIEQVRDITNNIVVFNPMLTKKSLSGAVHTNGNILVTGPPGTGKSMLIKYFFTWATFFGAKVLYVDPKNEFQRFFKEAIGKYGESEPMFKNLFERINFVHLSEKEEFQGALDPLVFLDGDAALQTAIMILNTLAETQKNRTEKNIIADCVRDEVETNIHPTLTGVVQRIKDRDPELGKYIEQSNYGLGRVLFGNEDSIGLDFRKQVNVLGLQGLKLPQNTDAEITEEQRIGLCIMMSISKYIGVFSTNVEEEALAIFDESWILKKSRDGEALIDEVLRTGRSLQTDIVLVTQAFDDFDEDTIKELIGVKFAFRPKTEDTIKPILRFFDLDESRDNMELITDLNYGMCLFQDAYGRTQTIGIDVLFEEWKEAFKTTKKETNAVDLEEHYLRG</sequence>
<accession>A0A2L1UKC4</accession>
<dbReference type="Proteomes" id="UP000239833">
    <property type="component" value="Plasmid unnamed3"/>
</dbReference>
<evidence type="ECO:0000313" key="1">
    <source>
        <dbReference type="EMBL" id="AVF28983.1"/>
    </source>
</evidence>
<dbReference type="InterPro" id="IPR016628">
    <property type="entry name" value="ATPase_SAG2001_prd"/>
</dbReference>
<dbReference type="PANTHER" id="PTHR30121:SF6">
    <property type="entry name" value="SLR6007 PROTEIN"/>
    <property type="match status" value="1"/>
</dbReference>
<protein>
    <submittedName>
        <fullName evidence="1">Conjugal transfer ATP-binding protein TraC</fullName>
    </submittedName>
</protein>
<dbReference type="PANTHER" id="PTHR30121">
    <property type="entry name" value="UNCHARACTERIZED PROTEIN YJGR-RELATED"/>
    <property type="match status" value="1"/>
</dbReference>
<dbReference type="InterPro" id="IPR027417">
    <property type="entry name" value="P-loop_NTPase"/>
</dbReference>
<dbReference type="Pfam" id="PF12846">
    <property type="entry name" value="AAA_10"/>
    <property type="match status" value="1"/>
</dbReference>
<gene>
    <name evidence="1" type="ORF">ERICIII_04982</name>
</gene>
<proteinExistence type="predicted"/>
<dbReference type="PIRSF" id="PIRSF015040">
    <property type="entry name" value="ATPase_SAG2001_prd"/>
    <property type="match status" value="1"/>
</dbReference>
<dbReference type="GeneID" id="64221137"/>
<dbReference type="InterPro" id="IPR051162">
    <property type="entry name" value="T4SS_component"/>
</dbReference>
<organism evidence="1 2">
    <name type="scientific">Paenibacillus larvae subsp. larvae</name>
    <dbReference type="NCBI Taxonomy" id="147375"/>
    <lineage>
        <taxon>Bacteria</taxon>
        <taxon>Bacillati</taxon>
        <taxon>Bacillota</taxon>
        <taxon>Bacilli</taxon>
        <taxon>Bacillales</taxon>
        <taxon>Paenibacillaceae</taxon>
        <taxon>Paenibacillus</taxon>
    </lineage>
</organism>
<reference evidence="2" key="1">
    <citation type="submission" date="2017-02" db="EMBL/GenBank/DDBJ databases">
        <title>Delineation of Paenibacillus larvae strains originating from foulbrood outbreaks.</title>
        <authorList>
            <person name="Beims H."/>
            <person name="Bunk B."/>
            <person name="Sproeer C."/>
            <person name="Mohr K.I."/>
            <person name="Pradella S."/>
            <person name="Guenther G."/>
            <person name="Rohde M."/>
            <person name="von der Ohe W."/>
            <person name="Steinert M."/>
        </authorList>
    </citation>
    <scope>NUCLEOTIDE SEQUENCE [LARGE SCALE GENOMIC DNA]</scope>
    <source>
        <strain evidence="2">Eric_III</strain>
        <plasmid evidence="2">Plasmid unnamed3</plasmid>
    </source>
</reference>
<keyword evidence="1" id="KW-0547">Nucleotide-binding</keyword>
<dbReference type="RefSeq" id="WP_077997744.1">
    <property type="nucleotide sequence ID" value="NZ_CP019658.1"/>
</dbReference>
<dbReference type="Gene3D" id="3.40.50.300">
    <property type="entry name" value="P-loop containing nucleotide triphosphate hydrolases"/>
    <property type="match status" value="2"/>
</dbReference>
<evidence type="ECO:0000313" key="2">
    <source>
        <dbReference type="Proteomes" id="UP000239833"/>
    </source>
</evidence>
<name>A0A2L1UKC4_9BACL</name>
<dbReference type="SUPFAM" id="SSF52540">
    <property type="entry name" value="P-loop containing nucleoside triphosphate hydrolases"/>
    <property type="match status" value="1"/>
</dbReference>
<dbReference type="EMBL" id="CP019658">
    <property type="protein sequence ID" value="AVF28983.1"/>
    <property type="molecule type" value="Genomic_DNA"/>
</dbReference>
<geneLocation type="plasmid" evidence="1">
    <name>unnamed3</name>
</geneLocation>
<keyword evidence="1" id="KW-0067">ATP-binding</keyword>
<dbReference type="GO" id="GO:0005524">
    <property type="term" value="F:ATP binding"/>
    <property type="evidence" value="ECO:0007669"/>
    <property type="project" value="UniProtKB-KW"/>
</dbReference>
<keyword evidence="1" id="KW-0614">Plasmid</keyword>